<accession>A0A975BSK7</accession>
<name>A0A975BSK7_9BACT</name>
<dbReference type="EMBL" id="CP061800">
    <property type="protein sequence ID" value="QTA90830.1"/>
    <property type="molecule type" value="Genomic_DNA"/>
</dbReference>
<evidence type="ECO:0000313" key="3">
    <source>
        <dbReference type="Proteomes" id="UP000663722"/>
    </source>
</evidence>
<protein>
    <submittedName>
        <fullName evidence="2">DUF2149</fullName>
    </submittedName>
</protein>
<feature type="transmembrane region" description="Helical" evidence="1">
    <location>
        <begin position="33"/>
        <end position="54"/>
    </location>
</feature>
<organism evidence="2 3">
    <name type="scientific">Desulfonema magnum</name>
    <dbReference type="NCBI Taxonomy" id="45655"/>
    <lineage>
        <taxon>Bacteria</taxon>
        <taxon>Pseudomonadati</taxon>
        <taxon>Thermodesulfobacteriota</taxon>
        <taxon>Desulfobacteria</taxon>
        <taxon>Desulfobacterales</taxon>
        <taxon>Desulfococcaceae</taxon>
        <taxon>Desulfonema</taxon>
    </lineage>
</organism>
<dbReference type="InterPro" id="IPR018676">
    <property type="entry name" value="DUF2149"/>
</dbReference>
<sequence>MKYFKKRRISTGKKSFGAQAFTDNDPLTGIANLFDIGLVFIVGLLLTLFSAYHLQDLFDQNTDMTIMKQSANGEMEIITKKGKKVKAMKVSKEQAKGRGHRLGIAYKLEDGSVVYVPED</sequence>
<keyword evidence="1" id="KW-0472">Membrane</keyword>
<dbReference type="KEGG" id="dmm:dnm_068920"/>
<dbReference type="Proteomes" id="UP000663722">
    <property type="component" value="Chromosome"/>
</dbReference>
<evidence type="ECO:0000313" key="2">
    <source>
        <dbReference type="EMBL" id="QTA90830.1"/>
    </source>
</evidence>
<gene>
    <name evidence="2" type="ORF">dnm_068920</name>
</gene>
<evidence type="ECO:0000256" key="1">
    <source>
        <dbReference type="SAM" id="Phobius"/>
    </source>
</evidence>
<keyword evidence="3" id="KW-1185">Reference proteome</keyword>
<dbReference type="AlphaFoldDB" id="A0A975BSK7"/>
<keyword evidence="1" id="KW-1133">Transmembrane helix</keyword>
<keyword evidence="1" id="KW-0812">Transmembrane</keyword>
<dbReference type="RefSeq" id="WP_207678856.1">
    <property type="nucleotide sequence ID" value="NZ_CP061800.1"/>
</dbReference>
<dbReference type="Pfam" id="PF09919">
    <property type="entry name" value="DUF2149"/>
    <property type="match status" value="1"/>
</dbReference>
<proteinExistence type="predicted"/>
<reference evidence="2" key="1">
    <citation type="journal article" date="2021" name="Microb. Physiol.">
        <title>Proteogenomic Insights into the Physiology of Marine, Sulfate-Reducing, Filamentous Desulfonema limicola and Desulfonema magnum.</title>
        <authorList>
            <person name="Schnaars V."/>
            <person name="Wohlbrand L."/>
            <person name="Scheve S."/>
            <person name="Hinrichs C."/>
            <person name="Reinhardt R."/>
            <person name="Rabus R."/>
        </authorList>
    </citation>
    <scope>NUCLEOTIDE SEQUENCE</scope>
    <source>
        <strain evidence="2">4be13</strain>
    </source>
</reference>